<dbReference type="PANTHER" id="PTHR30537">
    <property type="entry name" value="HTH-TYPE TRANSCRIPTIONAL REGULATOR"/>
    <property type="match status" value="1"/>
</dbReference>
<evidence type="ECO:0000259" key="5">
    <source>
        <dbReference type="PROSITE" id="PS50931"/>
    </source>
</evidence>
<dbReference type="InterPro" id="IPR058163">
    <property type="entry name" value="LysR-type_TF_proteobact-type"/>
</dbReference>
<dbReference type="InterPro" id="IPR000847">
    <property type="entry name" value="LysR_HTH_N"/>
</dbReference>
<feature type="domain" description="HTH lysR-type" evidence="5">
    <location>
        <begin position="7"/>
        <end position="64"/>
    </location>
</feature>
<evidence type="ECO:0000256" key="3">
    <source>
        <dbReference type="ARBA" id="ARBA00023125"/>
    </source>
</evidence>
<dbReference type="PANTHER" id="PTHR30537:SF72">
    <property type="entry name" value="LYSR FAMILY TRANSCRIPTIONAL REGULATOR"/>
    <property type="match status" value="1"/>
</dbReference>
<dbReference type="CDD" id="cd08476">
    <property type="entry name" value="PBP2_CrgA_like_7"/>
    <property type="match status" value="1"/>
</dbReference>
<evidence type="ECO:0000256" key="2">
    <source>
        <dbReference type="ARBA" id="ARBA00023015"/>
    </source>
</evidence>
<dbReference type="InterPro" id="IPR036390">
    <property type="entry name" value="WH_DNA-bd_sf"/>
</dbReference>
<dbReference type="PROSITE" id="PS50931">
    <property type="entry name" value="HTH_LYSR"/>
    <property type="match status" value="1"/>
</dbReference>
<dbReference type="InterPro" id="IPR036388">
    <property type="entry name" value="WH-like_DNA-bd_sf"/>
</dbReference>
<sequence length="307" mass="33425">MQNQETDNLSGVALFVQLAQAGSFVAAARQAGISPSAVSKSLARLEQRLGARLFQRSTRQLSLTAEGQLFLTRSERILAEMQAAQEELAGARAPQGRLRLGLPELGGVFLPALADFAAQHPAIALELDFSDALADVVGDGFDAVIRIGAPRDSRLAARKLGQFRSCLVASPAYLARHGTPQHPLELQQHACLHYRFRHSGKVEQWRLRQDDGEAAPDLPQSMICNNVEARLHFARQGLGIAWLPDFHVRPALDDGSLIEVLMDYAISGHPAHGCWLLWPSGPHLAPKVRALVDFLAEAQLLSSIAHK</sequence>
<evidence type="ECO:0000256" key="4">
    <source>
        <dbReference type="ARBA" id="ARBA00023163"/>
    </source>
</evidence>
<dbReference type="SUPFAM" id="SSF46785">
    <property type="entry name" value="Winged helix' DNA-binding domain"/>
    <property type="match status" value="1"/>
</dbReference>
<dbReference type="Pfam" id="PF00126">
    <property type="entry name" value="HTH_1"/>
    <property type="match status" value="1"/>
</dbReference>
<dbReference type="InterPro" id="IPR005119">
    <property type="entry name" value="LysR_subst-bd"/>
</dbReference>
<comment type="similarity">
    <text evidence="1">Belongs to the LysR transcriptional regulatory family.</text>
</comment>
<evidence type="ECO:0000313" key="7">
    <source>
        <dbReference type="Proteomes" id="UP001202243"/>
    </source>
</evidence>
<keyword evidence="2" id="KW-0805">Transcription regulation</keyword>
<keyword evidence="4" id="KW-0804">Transcription</keyword>
<accession>A0ABT0WUK8</accession>
<dbReference type="Gene3D" id="1.10.10.10">
    <property type="entry name" value="Winged helix-like DNA-binding domain superfamily/Winged helix DNA-binding domain"/>
    <property type="match status" value="1"/>
</dbReference>
<dbReference type="RefSeq" id="WP_251350803.1">
    <property type="nucleotide sequence ID" value="NZ_JAMQGR010000007.1"/>
</dbReference>
<name>A0ABT0WUK8_9BURK</name>
<organism evidence="6 7">
    <name type="scientific">Janthinobacterium kumbetense</name>
    <dbReference type="NCBI Taxonomy" id="2950280"/>
    <lineage>
        <taxon>Bacteria</taxon>
        <taxon>Pseudomonadati</taxon>
        <taxon>Pseudomonadota</taxon>
        <taxon>Betaproteobacteria</taxon>
        <taxon>Burkholderiales</taxon>
        <taxon>Oxalobacteraceae</taxon>
        <taxon>Janthinobacterium</taxon>
    </lineage>
</organism>
<keyword evidence="7" id="KW-1185">Reference proteome</keyword>
<dbReference type="EMBL" id="JAMQGR010000007">
    <property type="protein sequence ID" value="MCM2567726.1"/>
    <property type="molecule type" value="Genomic_DNA"/>
</dbReference>
<comment type="caution">
    <text evidence="6">The sequence shown here is derived from an EMBL/GenBank/DDBJ whole genome shotgun (WGS) entry which is preliminary data.</text>
</comment>
<evidence type="ECO:0000313" key="6">
    <source>
        <dbReference type="EMBL" id="MCM2567726.1"/>
    </source>
</evidence>
<gene>
    <name evidence="6" type="ORF">NCG91_19135</name>
</gene>
<keyword evidence="3" id="KW-0238">DNA-binding</keyword>
<dbReference type="Proteomes" id="UP001202243">
    <property type="component" value="Unassembled WGS sequence"/>
</dbReference>
<protein>
    <submittedName>
        <fullName evidence="6">LysR family transcriptional regulator</fullName>
    </submittedName>
</protein>
<evidence type="ECO:0000256" key="1">
    <source>
        <dbReference type="ARBA" id="ARBA00009437"/>
    </source>
</evidence>
<dbReference type="PRINTS" id="PR00039">
    <property type="entry name" value="HTHLYSR"/>
</dbReference>
<dbReference type="Gene3D" id="3.40.190.290">
    <property type="match status" value="1"/>
</dbReference>
<dbReference type="SUPFAM" id="SSF53850">
    <property type="entry name" value="Periplasmic binding protein-like II"/>
    <property type="match status" value="1"/>
</dbReference>
<proteinExistence type="inferred from homology"/>
<dbReference type="Pfam" id="PF03466">
    <property type="entry name" value="LysR_substrate"/>
    <property type="match status" value="1"/>
</dbReference>
<reference evidence="6 7" key="1">
    <citation type="submission" date="2022-06" db="EMBL/GenBank/DDBJ databases">
        <title>Janthinobacterium kumbetensis sp. nov., isolated from spring water in Turkey.</title>
        <authorList>
            <person name="Inan Bektas K."/>
            <person name="Belduz A.A."/>
            <person name="Canakci S."/>
            <person name="Nalcaoglu A."/>
            <person name="Ceylan E."/>
            <person name="Kati H."/>
        </authorList>
    </citation>
    <scope>NUCLEOTIDE SEQUENCE [LARGE SCALE GENOMIC DNA]</scope>
    <source>
        <strain evidence="6 7">GK</strain>
    </source>
</reference>